<dbReference type="RefSeq" id="WP_212188278.1">
    <property type="nucleotide sequence ID" value="NZ_JAGTAR010000002.1"/>
</dbReference>
<dbReference type="EMBL" id="JAGTAR010000002">
    <property type="protein sequence ID" value="MBR8534373.1"/>
    <property type="molecule type" value="Genomic_DNA"/>
</dbReference>
<evidence type="ECO:0000256" key="1">
    <source>
        <dbReference type="ARBA" id="ARBA00022729"/>
    </source>
</evidence>
<evidence type="ECO:0000313" key="5">
    <source>
        <dbReference type="Proteomes" id="UP000679220"/>
    </source>
</evidence>
<feature type="chain" id="PRO_5037442552" evidence="2">
    <location>
        <begin position="20"/>
        <end position="182"/>
    </location>
</feature>
<feature type="domain" description="Outer membrane protein beta-barrel" evidence="3">
    <location>
        <begin position="8"/>
        <end position="155"/>
    </location>
</feature>
<reference evidence="4" key="2">
    <citation type="submission" date="2021-04" db="EMBL/GenBank/DDBJ databases">
        <authorList>
            <person name="Zhang T."/>
            <person name="Zhang Y."/>
            <person name="Lu D."/>
            <person name="Zuo D."/>
            <person name="Du Z."/>
        </authorList>
    </citation>
    <scope>NUCLEOTIDE SEQUENCE</scope>
    <source>
        <strain evidence="4">JR1</strain>
    </source>
</reference>
<dbReference type="InterPro" id="IPR011250">
    <property type="entry name" value="OMP/PagP_B-barrel"/>
</dbReference>
<comment type="caution">
    <text evidence="4">The sequence shown here is derived from an EMBL/GenBank/DDBJ whole genome shotgun (WGS) entry which is preliminary data.</text>
</comment>
<evidence type="ECO:0000313" key="4">
    <source>
        <dbReference type="EMBL" id="MBR8534373.1"/>
    </source>
</evidence>
<dbReference type="InterPro" id="IPR027385">
    <property type="entry name" value="Beta-barrel_OMP"/>
</dbReference>
<gene>
    <name evidence="4" type="ORF">KDU71_02290</name>
</gene>
<dbReference type="Proteomes" id="UP000679220">
    <property type="component" value="Unassembled WGS sequence"/>
</dbReference>
<reference evidence="4" key="1">
    <citation type="journal article" date="2018" name="Int. J. Syst. Evol. Microbiol.">
        <title>Carboxylicivirga sediminis sp. nov., isolated from coastal sediment.</title>
        <authorList>
            <person name="Wang F.Q."/>
            <person name="Ren L.H."/>
            <person name="Zou R.J."/>
            <person name="Sun Y.Z."/>
            <person name="Liu X.J."/>
            <person name="Jiang F."/>
            <person name="Liu L.J."/>
        </authorList>
    </citation>
    <scope>NUCLEOTIDE SEQUENCE</scope>
    <source>
        <strain evidence="4">JR1</strain>
    </source>
</reference>
<keyword evidence="5" id="KW-1185">Reference proteome</keyword>
<dbReference type="Gene3D" id="2.40.160.20">
    <property type="match status" value="1"/>
</dbReference>
<name>A0A941IW09_9BACT</name>
<accession>A0A941IW09</accession>
<evidence type="ECO:0000256" key="2">
    <source>
        <dbReference type="SAM" id="SignalP"/>
    </source>
</evidence>
<organism evidence="4 5">
    <name type="scientific">Carboxylicivirga sediminis</name>
    <dbReference type="NCBI Taxonomy" id="2006564"/>
    <lineage>
        <taxon>Bacteria</taxon>
        <taxon>Pseudomonadati</taxon>
        <taxon>Bacteroidota</taxon>
        <taxon>Bacteroidia</taxon>
        <taxon>Marinilabiliales</taxon>
        <taxon>Marinilabiliaceae</taxon>
        <taxon>Carboxylicivirga</taxon>
    </lineage>
</organism>
<proteinExistence type="predicted"/>
<dbReference type="Pfam" id="PF13505">
    <property type="entry name" value="OMP_b-brl"/>
    <property type="match status" value="1"/>
</dbReference>
<keyword evidence="1 2" id="KW-0732">Signal</keyword>
<feature type="signal peptide" evidence="2">
    <location>
        <begin position="1"/>
        <end position="19"/>
    </location>
</feature>
<sequence>MKKILMIVAVMAFVASASAQFKFGGGVTMGTKMGMNDSFEDKAGFGINVRGVFDISEKFKVSPGITYFFPGAPDGYDLKAWQLNADAQYHFYSNESVSIYGLGGLNYSHTKVKVDVGDFFEDVLGEDLGSMFGAAGSAEDSEGKIGIDLGAGINFGKFYGEVKYDTAFEQVALSVGILFGGN</sequence>
<evidence type="ECO:0000259" key="3">
    <source>
        <dbReference type="Pfam" id="PF13505"/>
    </source>
</evidence>
<protein>
    <submittedName>
        <fullName evidence="4">Outer membrane beta-barrel protein</fullName>
    </submittedName>
</protein>
<dbReference type="SUPFAM" id="SSF56925">
    <property type="entry name" value="OMPA-like"/>
    <property type="match status" value="1"/>
</dbReference>
<dbReference type="AlphaFoldDB" id="A0A941IW09"/>